<dbReference type="InterPro" id="IPR013272">
    <property type="entry name" value="Vps72/YL1_C"/>
</dbReference>
<dbReference type="Pfam" id="PF08265">
    <property type="entry name" value="YL1_C"/>
    <property type="match status" value="1"/>
</dbReference>
<comment type="caution">
    <text evidence="5">The sequence shown here is derived from an EMBL/GenBank/DDBJ whole genome shotgun (WGS) entry which is preliminary data.</text>
</comment>
<dbReference type="SMART" id="SM00993">
    <property type="entry name" value="YL1_C"/>
    <property type="match status" value="1"/>
</dbReference>
<feature type="compositionally biased region" description="Low complexity" evidence="3">
    <location>
        <begin position="306"/>
        <end position="404"/>
    </location>
</feature>
<name>A0AAD5W057_9AGAR</name>
<proteinExistence type="inferred from homology"/>
<feature type="coiled-coil region" evidence="2">
    <location>
        <begin position="173"/>
        <end position="200"/>
    </location>
</feature>
<protein>
    <recommendedName>
        <fullName evidence="4">Vps72/YL1 C-terminal domain-containing protein</fullName>
    </recommendedName>
</protein>
<feature type="domain" description="Vps72/YL1 C-terminal" evidence="4">
    <location>
        <begin position="522"/>
        <end position="551"/>
    </location>
</feature>
<evidence type="ECO:0000256" key="3">
    <source>
        <dbReference type="SAM" id="MobiDB-lite"/>
    </source>
</evidence>
<dbReference type="InterPro" id="IPR046757">
    <property type="entry name" value="YL1_N"/>
</dbReference>
<keyword evidence="2" id="KW-0175">Coiled coil</keyword>
<evidence type="ECO:0000256" key="2">
    <source>
        <dbReference type="SAM" id="Coils"/>
    </source>
</evidence>
<dbReference type="EMBL" id="JANIEX010000051">
    <property type="protein sequence ID" value="KAJ3574987.1"/>
    <property type="molecule type" value="Genomic_DNA"/>
</dbReference>
<organism evidence="5 6">
    <name type="scientific">Leucocoprinus birnbaumii</name>
    <dbReference type="NCBI Taxonomy" id="56174"/>
    <lineage>
        <taxon>Eukaryota</taxon>
        <taxon>Fungi</taxon>
        <taxon>Dikarya</taxon>
        <taxon>Basidiomycota</taxon>
        <taxon>Agaricomycotina</taxon>
        <taxon>Agaricomycetes</taxon>
        <taxon>Agaricomycetidae</taxon>
        <taxon>Agaricales</taxon>
        <taxon>Agaricineae</taxon>
        <taxon>Agaricaceae</taxon>
        <taxon>Leucocoprinus</taxon>
    </lineage>
</organism>
<gene>
    <name evidence="5" type="ORF">NP233_g1393</name>
</gene>
<evidence type="ECO:0000313" key="5">
    <source>
        <dbReference type="EMBL" id="KAJ3574987.1"/>
    </source>
</evidence>
<comment type="similarity">
    <text evidence="1">Belongs to the VPS72/YL1 family.</text>
</comment>
<sequence>MADTLATRRSRRSTAGNRMEAALAEMALDDANKDLDDDNEFLNEKDEEDQFESDFASTDEEAEQEGVDAGEKAIDDEEKSARKAARARLEKRTAAAHAKNKATFNPQAVAPPVVKPKPKPTATFDVPEASTSSVPIRAGQKRKSQRRHTASAPKKFKPTIKTYSQAELIQRALDNEEGNIKEHKNYLQEEEEKRKKARVIKMPAVEGPLLRWISKGEDEKFKVQVEVTPPQPQPQAATVPTYGGYTVAQLNSYYAQLYQYLASHPGALSAVTAQAAISSQPATVQTSTSQLATAPSSSTVAQTGASPQVSVSQTSTSQLGTTPSTAASSMATSAATPSTSTVPATTASLTSSVPSATNASTVSATPTVPATTTAAPATTSTASTTPTTSLSTAATASTSTTPASTAFSTYRAQNTTAPYPFAYYTQTTTTPASTTIPTTFQPTLFTPTVPTTPSQPPPKQYREEERTEKVTKNYVVVENDQREGIAKPPWKDMMKAMFGDHVKWDELKVLSGKGRPLARVKQRCPITGEIAPYLDPRTGVPFADVEAYKVLTELLEHEYAWSPEFGCYVSRA</sequence>
<feature type="compositionally biased region" description="Basic residues" evidence="3">
    <location>
        <begin position="139"/>
        <end position="158"/>
    </location>
</feature>
<feature type="region of interest" description="Disordered" evidence="3">
    <location>
        <begin position="295"/>
        <end position="404"/>
    </location>
</feature>
<feature type="compositionally biased region" description="Polar residues" evidence="3">
    <location>
        <begin position="295"/>
        <end position="305"/>
    </location>
</feature>
<feature type="region of interest" description="Disordered" evidence="3">
    <location>
        <begin position="444"/>
        <end position="466"/>
    </location>
</feature>
<evidence type="ECO:0000259" key="4">
    <source>
        <dbReference type="SMART" id="SM00993"/>
    </source>
</evidence>
<dbReference type="AlphaFoldDB" id="A0AAD5W057"/>
<dbReference type="Pfam" id="PF05764">
    <property type="entry name" value="YL1"/>
    <property type="match status" value="1"/>
</dbReference>
<evidence type="ECO:0000313" key="6">
    <source>
        <dbReference type="Proteomes" id="UP001213000"/>
    </source>
</evidence>
<feature type="compositionally biased region" description="Acidic residues" evidence="3">
    <location>
        <begin position="35"/>
        <end position="78"/>
    </location>
</feature>
<evidence type="ECO:0000256" key="1">
    <source>
        <dbReference type="ARBA" id="ARBA00006832"/>
    </source>
</evidence>
<reference evidence="5" key="1">
    <citation type="submission" date="2022-07" db="EMBL/GenBank/DDBJ databases">
        <title>Genome Sequence of Leucocoprinus birnbaumii.</title>
        <authorList>
            <person name="Buettner E."/>
        </authorList>
    </citation>
    <scope>NUCLEOTIDE SEQUENCE</scope>
    <source>
        <strain evidence="5">VT141</strain>
    </source>
</reference>
<dbReference type="GO" id="GO:0005634">
    <property type="term" value="C:nucleus"/>
    <property type="evidence" value="ECO:0007669"/>
    <property type="project" value="TreeGrafter"/>
</dbReference>
<keyword evidence="6" id="KW-1185">Reference proteome</keyword>
<feature type="region of interest" description="Disordered" evidence="3">
    <location>
        <begin position="30"/>
        <end position="161"/>
    </location>
</feature>
<dbReference type="PANTHER" id="PTHR13275">
    <property type="entry name" value="YL-1 PROTEIN TRANSCRIPTION FACTOR-LIKE 1"/>
    <property type="match status" value="1"/>
</dbReference>
<accession>A0AAD5W057</accession>
<dbReference type="Proteomes" id="UP001213000">
    <property type="component" value="Unassembled WGS sequence"/>
</dbReference>
<dbReference type="PANTHER" id="PTHR13275:SF4">
    <property type="entry name" value="VACUOLAR PROTEIN SORTING-ASSOCIATED PROTEIN 72 HOMOLOG"/>
    <property type="match status" value="1"/>
</dbReference>